<keyword evidence="1" id="KW-0560">Oxidoreductase</keyword>
<dbReference type="InterPro" id="IPR002563">
    <property type="entry name" value="Flavin_Rdtase-like_dom"/>
</dbReference>
<dbReference type="InterPro" id="IPR012349">
    <property type="entry name" value="Split_barrel_FMN-bd"/>
</dbReference>
<organism evidence="4 5">
    <name type="scientific">Aquincola tertiaricarbonis</name>
    <dbReference type="NCBI Taxonomy" id="391953"/>
    <lineage>
        <taxon>Bacteria</taxon>
        <taxon>Pseudomonadati</taxon>
        <taxon>Pseudomonadota</taxon>
        <taxon>Betaproteobacteria</taxon>
        <taxon>Burkholderiales</taxon>
        <taxon>Sphaerotilaceae</taxon>
        <taxon>Aquincola</taxon>
    </lineage>
</organism>
<sequence>MNAPAPATHDPGPSPALPVAPPVPSPSTAAFRQGMARLAGAVNVITTDGPAGIAGFTASAVCSVTDSPPTVLVCMNRGSFAHPFFKRNGVLCVNVLSAGQEGLSALFSDRNVSMAERFDRTPWAACASGAPGLDGALVQIDGRIVDTHEVGTHSVFIVEVDQVRTDDAVPAPRGLAYFDRRYHALGAAAA</sequence>
<reference evidence="4" key="1">
    <citation type="submission" date="2022-05" db="EMBL/GenBank/DDBJ databases">
        <title>An RpoN-dependent PEP-CTERM gene is involved in floc formation of an Aquincola tertiaricarbonis strain.</title>
        <authorList>
            <person name="Qiu D."/>
            <person name="Xia M."/>
        </authorList>
    </citation>
    <scope>NUCLEOTIDE SEQUENCE</scope>
    <source>
        <strain evidence="4">RN12</strain>
    </source>
</reference>
<accession>A0ABY4S8D9</accession>
<dbReference type="PANTHER" id="PTHR30466:SF1">
    <property type="entry name" value="FMN REDUCTASE (NADH) RUTF"/>
    <property type="match status" value="1"/>
</dbReference>
<dbReference type="PANTHER" id="PTHR30466">
    <property type="entry name" value="FLAVIN REDUCTASE"/>
    <property type="match status" value="1"/>
</dbReference>
<evidence type="ECO:0000313" key="5">
    <source>
        <dbReference type="Proteomes" id="UP001056201"/>
    </source>
</evidence>
<keyword evidence="5" id="KW-1185">Reference proteome</keyword>
<dbReference type="Proteomes" id="UP001056201">
    <property type="component" value="Chromosome 1"/>
</dbReference>
<evidence type="ECO:0000256" key="2">
    <source>
        <dbReference type="SAM" id="MobiDB-lite"/>
    </source>
</evidence>
<dbReference type="Pfam" id="PF01613">
    <property type="entry name" value="Flavin_Reduct"/>
    <property type="match status" value="1"/>
</dbReference>
<proteinExistence type="predicted"/>
<dbReference type="SUPFAM" id="SSF50475">
    <property type="entry name" value="FMN-binding split barrel"/>
    <property type="match status" value="1"/>
</dbReference>
<dbReference type="Gene3D" id="2.30.110.10">
    <property type="entry name" value="Electron Transport, Fmn-binding Protein, Chain A"/>
    <property type="match status" value="1"/>
</dbReference>
<name>A0ABY4S8D9_AQUTE</name>
<gene>
    <name evidence="4" type="ORF">MW290_06650</name>
</gene>
<dbReference type="EMBL" id="CP097635">
    <property type="protein sequence ID" value="URI08246.1"/>
    <property type="molecule type" value="Genomic_DNA"/>
</dbReference>
<feature type="region of interest" description="Disordered" evidence="2">
    <location>
        <begin position="1"/>
        <end position="28"/>
    </location>
</feature>
<feature type="compositionally biased region" description="Pro residues" evidence="2">
    <location>
        <begin position="12"/>
        <end position="25"/>
    </location>
</feature>
<dbReference type="SMART" id="SM00903">
    <property type="entry name" value="Flavin_Reduct"/>
    <property type="match status" value="1"/>
</dbReference>
<evidence type="ECO:0000313" key="4">
    <source>
        <dbReference type="EMBL" id="URI08246.1"/>
    </source>
</evidence>
<feature type="domain" description="Flavin reductase like" evidence="3">
    <location>
        <begin position="35"/>
        <end position="184"/>
    </location>
</feature>
<evidence type="ECO:0000259" key="3">
    <source>
        <dbReference type="SMART" id="SM00903"/>
    </source>
</evidence>
<protein>
    <submittedName>
        <fullName evidence="4">Flavin reductase</fullName>
    </submittedName>
</protein>
<dbReference type="InterPro" id="IPR050268">
    <property type="entry name" value="NADH-dep_flavin_reductase"/>
</dbReference>
<dbReference type="RefSeq" id="WP_250196468.1">
    <property type="nucleotide sequence ID" value="NZ_CP097635.1"/>
</dbReference>
<evidence type="ECO:0000256" key="1">
    <source>
        <dbReference type="ARBA" id="ARBA00023002"/>
    </source>
</evidence>